<proteinExistence type="predicted"/>
<feature type="compositionally biased region" description="Polar residues" evidence="1">
    <location>
        <begin position="54"/>
        <end position="67"/>
    </location>
</feature>
<feature type="region of interest" description="Disordered" evidence="1">
    <location>
        <begin position="35"/>
        <end position="67"/>
    </location>
</feature>
<dbReference type="InterPro" id="IPR011990">
    <property type="entry name" value="TPR-like_helical_dom_sf"/>
</dbReference>
<sequence length="509" mass="56792">MELPRSSLIIIVILIALVIITGLWKVLHERRSSHSSGMATRKTSRKGDRHHAETGTTNHDAASPSYPDTFTYSDASTRIEEVSILDEVDIYLSYGHFDQAATSLRWYVDHNPKDIPQMRRLLAIYREIPDMDRFGEVLEKLYDSGAVVGQEARDLVLAGLHLDTQNLQLRVLAENLGMSGAQIEAEITRLTHASKSAVLDSSSSALSSAQRELKQAIVHPEPLDLSDLHLSGFASKTKAPTDHTAAGAMAETKNLLLVGPADIAPLNSREYETVASLISPLSAAGHLLACNQNEEAERLLRRNLILEPRKLALHVTLLEMLYHQRRSTHYAEALLQLYITLWGAGSALRLRLLRHGQSLGEHALWSSLADSEGNEATLASLAEQYGLYVPITAIPLSSPSLVLEVVRRDHQIIPKDSSDSILTEFNQLLEYGQVDEAVDLLEEATLAQPGHGLYYGPLLEMYERMDANLRFPQFIKKILGKDTQPNDEIMRQMFDLAERLQRRPQRQVI</sequence>
<dbReference type="SUPFAM" id="SSF48452">
    <property type="entry name" value="TPR-like"/>
    <property type="match status" value="1"/>
</dbReference>
<dbReference type="EMBL" id="WNJL01000050">
    <property type="protein sequence ID" value="NDU43834.1"/>
    <property type="molecule type" value="Genomic_DNA"/>
</dbReference>
<organism evidence="3">
    <name type="scientific">Acidithiobacillus ferrianus</name>
    <dbReference type="NCBI Taxonomy" id="2678518"/>
    <lineage>
        <taxon>Bacteria</taxon>
        <taxon>Pseudomonadati</taxon>
        <taxon>Pseudomonadota</taxon>
        <taxon>Acidithiobacillia</taxon>
        <taxon>Acidithiobacillales</taxon>
        <taxon>Acidithiobacillaceae</taxon>
        <taxon>Acidithiobacillus</taxon>
    </lineage>
</organism>
<keyword evidence="2" id="KW-1133">Transmembrane helix</keyword>
<gene>
    <name evidence="3" type="ORF">GL267_14735</name>
</gene>
<feature type="transmembrane region" description="Helical" evidence="2">
    <location>
        <begin position="6"/>
        <end position="27"/>
    </location>
</feature>
<comment type="caution">
    <text evidence="3">The sequence shown here is derived from an EMBL/GenBank/DDBJ whole genome shotgun (WGS) entry which is preliminary data.</text>
</comment>
<evidence type="ECO:0000313" key="3">
    <source>
        <dbReference type="EMBL" id="NDU43834.1"/>
    </source>
</evidence>
<dbReference type="AlphaFoldDB" id="A0A845UJ38"/>
<evidence type="ECO:0000256" key="1">
    <source>
        <dbReference type="SAM" id="MobiDB-lite"/>
    </source>
</evidence>
<evidence type="ECO:0000256" key="2">
    <source>
        <dbReference type="SAM" id="Phobius"/>
    </source>
</evidence>
<name>A0A845UJ38_9PROT</name>
<keyword evidence="2" id="KW-0812">Transmembrane</keyword>
<protein>
    <submittedName>
        <fullName evidence="3">Uncharacterized protein</fullName>
    </submittedName>
</protein>
<dbReference type="RefSeq" id="WP_163099277.1">
    <property type="nucleotide sequence ID" value="NZ_CP127523.1"/>
</dbReference>
<accession>A0A845UJ38</accession>
<reference evidence="3" key="1">
    <citation type="submission" date="2019-11" db="EMBL/GenBank/DDBJ databases">
        <title>Acidithiobacillus ferrianus sp. nov.: a facultatively anaerobic and extremely acidophilic chemolithoautotroph.</title>
        <authorList>
            <person name="Norris P.R."/>
            <person name="Falagan C."/>
            <person name="Moya-Beltran A."/>
            <person name="Castro M."/>
            <person name="Quatrini R."/>
            <person name="Johnson D.B."/>
        </authorList>
    </citation>
    <scope>NUCLEOTIDE SEQUENCE [LARGE SCALE GENOMIC DNA]</scope>
    <source>
        <strain evidence="3">MG</strain>
    </source>
</reference>
<keyword evidence="2" id="KW-0472">Membrane</keyword>